<dbReference type="Proteomes" id="UP000034085">
    <property type="component" value="Chromosome"/>
</dbReference>
<dbReference type="KEGG" id="cama:F384_11590"/>
<dbReference type="RefSeq" id="WP_046481651.1">
    <property type="nucleotide sequence ID" value="NZ_CP011132.1"/>
</dbReference>
<dbReference type="HOGENOM" id="CLU_164620_0_0_6"/>
<accession>A0A0F6TV37</accession>
<dbReference type="PATRIC" id="fig|1261127.3.peg.2421"/>
<evidence type="ECO:0000313" key="2">
    <source>
        <dbReference type="Proteomes" id="UP000034085"/>
    </source>
</evidence>
<protein>
    <submittedName>
        <fullName evidence="1">Uncharacterized protein</fullName>
    </submittedName>
</protein>
<name>A0A0F6TV37_CITAM</name>
<proteinExistence type="predicted"/>
<dbReference type="AlphaFoldDB" id="A0A0F6TV37"/>
<dbReference type="OrthoDB" id="6614183at2"/>
<reference evidence="1 2" key="1">
    <citation type="journal article" date="2013" name="Appl. Microbiol. Biotechnol.">
        <title>Glycerol assimilation and production of 1,3-propanediol by Citrobacter amalonaticus Y19.</title>
        <authorList>
            <person name="Ainala S.K."/>
            <person name="Ashok S."/>
            <person name="Ko Y."/>
            <person name="Park S."/>
        </authorList>
    </citation>
    <scope>NUCLEOTIDE SEQUENCE [LARGE SCALE GENOMIC DNA]</scope>
    <source>
        <strain evidence="1 2">Y19</strain>
    </source>
</reference>
<evidence type="ECO:0000313" key="1">
    <source>
        <dbReference type="EMBL" id="AKE59182.1"/>
    </source>
</evidence>
<gene>
    <name evidence="1" type="ORF">F384_11590</name>
</gene>
<sequence>MKNNALTLVLKNDWITSSSSQTYNGKYMVGHFHLTDTFIVEYMNLIHGVEIPDSWVSSGFTNTSDTNTRKVMYMEGCGMLSNDTMNEIRNAVKIPSDDVKIYHNGNKIVKIEFMEDYNEITN</sequence>
<organism evidence="1 2">
    <name type="scientific">Citrobacter amalonaticus Y19</name>
    <dbReference type="NCBI Taxonomy" id="1261127"/>
    <lineage>
        <taxon>Bacteria</taxon>
        <taxon>Pseudomonadati</taxon>
        <taxon>Pseudomonadota</taxon>
        <taxon>Gammaproteobacteria</taxon>
        <taxon>Enterobacterales</taxon>
        <taxon>Enterobacteriaceae</taxon>
        <taxon>Citrobacter</taxon>
    </lineage>
</organism>
<dbReference type="EMBL" id="CP011132">
    <property type="protein sequence ID" value="AKE59182.1"/>
    <property type="molecule type" value="Genomic_DNA"/>
</dbReference>